<dbReference type="PROSITE" id="PS01124">
    <property type="entry name" value="HTH_ARAC_FAMILY_2"/>
    <property type="match status" value="1"/>
</dbReference>
<comment type="caution">
    <text evidence="6">The sequence shown here is derived from an EMBL/GenBank/DDBJ whole genome shotgun (WGS) entry which is preliminary data.</text>
</comment>
<feature type="transmembrane region" description="Helical" evidence="4">
    <location>
        <begin position="156"/>
        <end position="176"/>
    </location>
</feature>
<feature type="transmembrane region" description="Helical" evidence="4">
    <location>
        <begin position="12"/>
        <end position="30"/>
    </location>
</feature>
<evidence type="ECO:0000256" key="1">
    <source>
        <dbReference type="ARBA" id="ARBA00023015"/>
    </source>
</evidence>
<dbReference type="InterPro" id="IPR018060">
    <property type="entry name" value="HTH_AraC"/>
</dbReference>
<dbReference type="InterPro" id="IPR018062">
    <property type="entry name" value="HTH_AraC-typ_CS"/>
</dbReference>
<keyword evidence="4" id="KW-0812">Transmembrane</keyword>
<dbReference type="OrthoDB" id="345413at2"/>
<reference evidence="6 7" key="1">
    <citation type="submission" date="2013-07" db="EMBL/GenBank/DDBJ databases">
        <title>Comparative Genomic and Metabolomic Analysis of Twelve Strains of Pseudoalteromonas luteoviolacea.</title>
        <authorList>
            <person name="Vynne N.G."/>
            <person name="Mansson M."/>
            <person name="Gram L."/>
        </authorList>
    </citation>
    <scope>NUCLEOTIDE SEQUENCE [LARGE SCALE GENOMIC DNA]</scope>
    <source>
        <strain evidence="6 7">NCIMB 1942</strain>
    </source>
</reference>
<evidence type="ECO:0000259" key="5">
    <source>
        <dbReference type="PROSITE" id="PS01124"/>
    </source>
</evidence>
<name>A0A166ZDY9_9GAMM</name>
<feature type="transmembrane region" description="Helical" evidence="4">
    <location>
        <begin position="42"/>
        <end position="64"/>
    </location>
</feature>
<feature type="transmembrane region" description="Helical" evidence="4">
    <location>
        <begin position="99"/>
        <end position="127"/>
    </location>
</feature>
<dbReference type="PROSITE" id="PS00041">
    <property type="entry name" value="HTH_ARAC_FAMILY_1"/>
    <property type="match status" value="1"/>
</dbReference>
<dbReference type="SMART" id="SM00342">
    <property type="entry name" value="HTH_ARAC"/>
    <property type="match status" value="1"/>
</dbReference>
<dbReference type="RefSeq" id="WP_063378624.1">
    <property type="nucleotide sequence ID" value="NZ_AUXT01000197.1"/>
</dbReference>
<keyword evidence="4" id="KW-0472">Membrane</keyword>
<dbReference type="PRINTS" id="PR00032">
    <property type="entry name" value="HTHARAC"/>
</dbReference>
<dbReference type="InterPro" id="IPR020449">
    <property type="entry name" value="Tscrpt_reg_AraC-type_HTH"/>
</dbReference>
<sequence>MLQFFIEITRNFYVLTLLLGCLLCFLLLANKYKTSACSLLSVWLIFFILELVQVTLVSFSVMHFESYITFDPFYGPLFYLYGRTLVQDTPLSHNDVFHFLPISACYLFMLTWPFCFGVVCALGYALYTLRYINQQPLTQGNRKNVIWLRRLSQYQLSAWVIVFSMLCIDNTLPVPLSKWVSFASYIPMCVGLFILTYLNFVKPSTVQGVLSRVEENVSSQKKFKCSEHVDLVKKLTHAMQSDRLYLNPRLSLSELAKHTEINTTDVSTTLNLCLQMSFYDFVNQYRIDEAKRLLCRSRSKILAVAYDAGFNSKSNFNRLFKAHTGVTPSEYRKHSCVIESPSPFH</sequence>
<evidence type="ECO:0000256" key="4">
    <source>
        <dbReference type="SAM" id="Phobius"/>
    </source>
</evidence>
<dbReference type="SUPFAM" id="SSF46689">
    <property type="entry name" value="Homeodomain-like"/>
    <property type="match status" value="1"/>
</dbReference>
<proteinExistence type="predicted"/>
<feature type="transmembrane region" description="Helical" evidence="4">
    <location>
        <begin position="182"/>
        <end position="201"/>
    </location>
</feature>
<dbReference type="PANTHER" id="PTHR43280">
    <property type="entry name" value="ARAC-FAMILY TRANSCRIPTIONAL REGULATOR"/>
    <property type="match status" value="1"/>
</dbReference>
<dbReference type="Gene3D" id="1.10.10.60">
    <property type="entry name" value="Homeodomain-like"/>
    <property type="match status" value="2"/>
</dbReference>
<gene>
    <name evidence="6" type="ORF">N482_17610</name>
</gene>
<dbReference type="PATRIC" id="fig|1365253.3.peg.4275"/>
<accession>A0A166ZDY9</accession>
<evidence type="ECO:0000313" key="6">
    <source>
        <dbReference type="EMBL" id="KZN44212.1"/>
    </source>
</evidence>
<keyword evidence="2" id="KW-0238">DNA-binding</keyword>
<keyword evidence="3" id="KW-0804">Transcription</keyword>
<feature type="domain" description="HTH araC/xylS-type" evidence="5">
    <location>
        <begin position="233"/>
        <end position="334"/>
    </location>
</feature>
<dbReference type="InterPro" id="IPR009057">
    <property type="entry name" value="Homeodomain-like_sf"/>
</dbReference>
<keyword evidence="4" id="KW-1133">Transmembrane helix</keyword>
<dbReference type="GO" id="GO:0003700">
    <property type="term" value="F:DNA-binding transcription factor activity"/>
    <property type="evidence" value="ECO:0007669"/>
    <property type="project" value="InterPro"/>
</dbReference>
<dbReference type="EMBL" id="AUXT01000197">
    <property type="protein sequence ID" value="KZN44212.1"/>
    <property type="molecule type" value="Genomic_DNA"/>
</dbReference>
<dbReference type="AlphaFoldDB" id="A0A166ZDY9"/>
<organism evidence="6 7">
    <name type="scientific">Pseudoalteromonas luteoviolacea NCIMB 1942</name>
    <dbReference type="NCBI Taxonomy" id="1365253"/>
    <lineage>
        <taxon>Bacteria</taxon>
        <taxon>Pseudomonadati</taxon>
        <taxon>Pseudomonadota</taxon>
        <taxon>Gammaproteobacteria</taxon>
        <taxon>Alteromonadales</taxon>
        <taxon>Pseudoalteromonadaceae</taxon>
        <taxon>Pseudoalteromonas</taxon>
    </lineage>
</organism>
<keyword evidence="1" id="KW-0805">Transcription regulation</keyword>
<dbReference type="GO" id="GO:0043565">
    <property type="term" value="F:sequence-specific DNA binding"/>
    <property type="evidence" value="ECO:0007669"/>
    <property type="project" value="InterPro"/>
</dbReference>
<evidence type="ECO:0000313" key="7">
    <source>
        <dbReference type="Proteomes" id="UP000076587"/>
    </source>
</evidence>
<evidence type="ECO:0000256" key="3">
    <source>
        <dbReference type="ARBA" id="ARBA00023163"/>
    </source>
</evidence>
<dbReference type="Proteomes" id="UP000076587">
    <property type="component" value="Unassembled WGS sequence"/>
</dbReference>
<evidence type="ECO:0000256" key="2">
    <source>
        <dbReference type="ARBA" id="ARBA00023125"/>
    </source>
</evidence>
<protein>
    <recommendedName>
        <fullName evidence="5">HTH araC/xylS-type domain-containing protein</fullName>
    </recommendedName>
</protein>
<dbReference type="PANTHER" id="PTHR43280:SF29">
    <property type="entry name" value="ARAC-FAMILY TRANSCRIPTIONAL REGULATOR"/>
    <property type="match status" value="1"/>
</dbReference>
<dbReference type="Pfam" id="PF12833">
    <property type="entry name" value="HTH_18"/>
    <property type="match status" value="1"/>
</dbReference>